<evidence type="ECO:0008006" key="4">
    <source>
        <dbReference type="Google" id="ProtNLM"/>
    </source>
</evidence>
<comment type="caution">
    <text evidence="2">The sequence shown here is derived from an EMBL/GenBank/DDBJ whole genome shotgun (WGS) entry which is preliminary data.</text>
</comment>
<evidence type="ECO:0000256" key="1">
    <source>
        <dbReference type="SAM" id="SignalP"/>
    </source>
</evidence>
<dbReference type="AlphaFoldDB" id="A0A512HRA3"/>
<accession>A0A512HRA3</accession>
<reference evidence="2 3" key="1">
    <citation type="submission" date="2019-07" db="EMBL/GenBank/DDBJ databases">
        <title>Whole genome shotgun sequence of Aeromicrobium flavum NBRC 107625.</title>
        <authorList>
            <person name="Hosoyama A."/>
            <person name="Uohara A."/>
            <person name="Ohji S."/>
            <person name="Ichikawa N."/>
        </authorList>
    </citation>
    <scope>NUCLEOTIDE SEQUENCE [LARGE SCALE GENOMIC DNA]</scope>
    <source>
        <strain evidence="2 3">NBRC 107625</strain>
    </source>
</reference>
<dbReference type="OrthoDB" id="3789017at2"/>
<feature type="signal peptide" evidence="1">
    <location>
        <begin position="1"/>
        <end position="17"/>
    </location>
</feature>
<dbReference type="EMBL" id="BJZQ01000001">
    <property type="protein sequence ID" value="GEO87966.1"/>
    <property type="molecule type" value="Genomic_DNA"/>
</dbReference>
<keyword evidence="3" id="KW-1185">Reference proteome</keyword>
<keyword evidence="1" id="KW-0732">Signal</keyword>
<evidence type="ECO:0000313" key="2">
    <source>
        <dbReference type="EMBL" id="GEO87966.1"/>
    </source>
</evidence>
<evidence type="ECO:0000313" key="3">
    <source>
        <dbReference type="Proteomes" id="UP000321769"/>
    </source>
</evidence>
<gene>
    <name evidence="2" type="ORF">AFL01nite_02930</name>
</gene>
<proteinExistence type="predicted"/>
<dbReference type="Proteomes" id="UP000321769">
    <property type="component" value="Unassembled WGS sequence"/>
</dbReference>
<sequence length="98" mass="10370">MLLAHALALAEARSAVAALADAANTEAASIEYERVLLQLDWLHHGIAPGITPPPQEARDVLFGIAETAIVTLGGFGVDPLELELVQDMLLAARESDRS</sequence>
<feature type="chain" id="PRO_5039542321" description="TetR family transcriptional regulator" evidence="1">
    <location>
        <begin position="18"/>
        <end position="98"/>
    </location>
</feature>
<name>A0A512HRA3_9ACTN</name>
<protein>
    <recommendedName>
        <fullName evidence="4">TetR family transcriptional regulator</fullName>
    </recommendedName>
</protein>
<organism evidence="2 3">
    <name type="scientific">Aeromicrobium flavum</name>
    <dbReference type="NCBI Taxonomy" id="416568"/>
    <lineage>
        <taxon>Bacteria</taxon>
        <taxon>Bacillati</taxon>
        <taxon>Actinomycetota</taxon>
        <taxon>Actinomycetes</taxon>
        <taxon>Propionibacteriales</taxon>
        <taxon>Nocardioidaceae</taxon>
        <taxon>Aeromicrobium</taxon>
    </lineage>
</organism>